<protein>
    <recommendedName>
        <fullName evidence="1">FAD dependent oxidoreductase domain-containing protein</fullName>
    </recommendedName>
</protein>
<dbReference type="SUPFAM" id="SSF51905">
    <property type="entry name" value="FAD/NAD(P)-binding domain"/>
    <property type="match status" value="1"/>
</dbReference>
<dbReference type="Gene3D" id="3.50.50.60">
    <property type="entry name" value="FAD/NAD(P)-binding domain"/>
    <property type="match status" value="1"/>
</dbReference>
<dbReference type="GO" id="GO:0005737">
    <property type="term" value="C:cytoplasm"/>
    <property type="evidence" value="ECO:0007669"/>
    <property type="project" value="TreeGrafter"/>
</dbReference>
<evidence type="ECO:0000313" key="3">
    <source>
        <dbReference type="Proteomes" id="UP000199727"/>
    </source>
</evidence>
<sequence>MSSFPQSFTSTVSHWQATNRGKSSLFGHNKEKAFPEHVIDYVVIGGGMAGASTAYYLTRPGATDDKTVVILEAKDVASGATGRNGGHCAPFSFAALPELTKPLKDGGAGIDMEGALDVLDLERRVLIEVAETVDKEMWEVDFWTGKKVEVRISEEKAKKMDEWYNKWLKARAAGKYKYLKPEWKWSGDAKEAQKVTRINGATGYSIGPAGSLHPHKLATAYLKSALATGQAELYSWSPVQKLTRGEEDELWRVDCGKRGTVKARNVIVCTNAHTPHLFKGSNIDDFLTPFQGQAANITPPPSFSGEKYLDTTYTMEEGPYLIATTHAGIVLGLYHEVAVEKGILEKKDVFGNVDDSYVQPAAKKWLAEYCKNSFINWGEEAPGEGAMRFWSGIMCATKDTLPLVGQIPSEQVPEGKNKGLYIAAGYHGHGMARIALTTKYVVKLATTGVWDEGMPESFKISQDRLERGRAAPPYITAVDKIGGVTSKILNAVGIGGVQSVCR</sequence>
<comment type="caution">
    <text evidence="2">The sequence shown here is derived from an EMBL/GenBank/DDBJ whole genome shotgun (WGS) entry which is preliminary data.</text>
</comment>
<name>A0A854QGK0_CRYNE</name>
<dbReference type="Proteomes" id="UP000199727">
    <property type="component" value="Unassembled WGS sequence"/>
</dbReference>
<dbReference type="OrthoDB" id="429143at2759"/>
<dbReference type="Gene3D" id="3.30.9.10">
    <property type="entry name" value="D-Amino Acid Oxidase, subunit A, domain 2"/>
    <property type="match status" value="1"/>
</dbReference>
<reference evidence="2 3" key="1">
    <citation type="submission" date="2017-06" db="EMBL/GenBank/DDBJ databases">
        <title>Global population genomics of the pathogenic fungus Cryptococcus neoformans var. grubii.</title>
        <authorList>
            <person name="Cuomo C."/>
            <person name="Litvintseva A."/>
            <person name="Chen Y."/>
            <person name="Young S."/>
            <person name="Zeng Q."/>
            <person name="Chapman S."/>
            <person name="Gujja S."/>
            <person name="Saif S."/>
            <person name="Birren B."/>
        </authorList>
    </citation>
    <scope>NUCLEOTIDE SEQUENCE [LARGE SCALE GENOMIC DNA]</scope>
    <source>
        <strain evidence="2 3">Tu259-1</strain>
    </source>
</reference>
<feature type="domain" description="FAD dependent oxidoreductase" evidence="1">
    <location>
        <begin position="40"/>
        <end position="443"/>
    </location>
</feature>
<dbReference type="InterPro" id="IPR036188">
    <property type="entry name" value="FAD/NAD-bd_sf"/>
</dbReference>
<dbReference type="EMBL" id="AMKT01000027">
    <property type="protein sequence ID" value="OXG25571.1"/>
    <property type="molecule type" value="Genomic_DNA"/>
</dbReference>
<dbReference type="AlphaFoldDB" id="A0A854QGK0"/>
<dbReference type="Pfam" id="PF01266">
    <property type="entry name" value="DAO"/>
    <property type="match status" value="1"/>
</dbReference>
<accession>A0A854QGK0</accession>
<dbReference type="PANTHER" id="PTHR13847">
    <property type="entry name" value="SARCOSINE DEHYDROGENASE-RELATED"/>
    <property type="match status" value="1"/>
</dbReference>
<organism evidence="2 3">
    <name type="scientific">Cryptococcus neoformans Tu259-1</name>
    <dbReference type="NCBI Taxonomy" id="1230072"/>
    <lineage>
        <taxon>Eukaryota</taxon>
        <taxon>Fungi</taxon>
        <taxon>Dikarya</taxon>
        <taxon>Basidiomycota</taxon>
        <taxon>Agaricomycotina</taxon>
        <taxon>Tremellomycetes</taxon>
        <taxon>Tremellales</taxon>
        <taxon>Cryptococcaceae</taxon>
        <taxon>Cryptococcus</taxon>
        <taxon>Cryptococcus neoformans species complex</taxon>
    </lineage>
</organism>
<evidence type="ECO:0000259" key="1">
    <source>
        <dbReference type="Pfam" id="PF01266"/>
    </source>
</evidence>
<dbReference type="PANTHER" id="PTHR13847:SF260">
    <property type="entry name" value="FAD DEPENDENT OXIDOREDUCTASE DOMAIN-CONTAINING PROTEIN"/>
    <property type="match status" value="1"/>
</dbReference>
<evidence type="ECO:0000313" key="2">
    <source>
        <dbReference type="EMBL" id="OXG25571.1"/>
    </source>
</evidence>
<proteinExistence type="predicted"/>
<dbReference type="InterPro" id="IPR006076">
    <property type="entry name" value="FAD-dep_OxRdtase"/>
</dbReference>
<gene>
    <name evidence="2" type="ORF">C361_01530</name>
</gene>